<keyword evidence="4" id="KW-0547">Nucleotide-binding</keyword>
<keyword evidence="6" id="KW-0067">ATP-binding</keyword>
<dbReference type="InterPro" id="IPR000488">
    <property type="entry name" value="Death_dom"/>
</dbReference>
<dbReference type="Proteomes" id="UP000694845">
    <property type="component" value="Unplaced"/>
</dbReference>
<evidence type="ECO:0000256" key="9">
    <source>
        <dbReference type="ARBA" id="ARBA00048679"/>
    </source>
</evidence>
<dbReference type="SMART" id="SM00005">
    <property type="entry name" value="DEATH"/>
    <property type="match status" value="1"/>
</dbReference>
<feature type="compositionally biased region" description="Basic and acidic residues" evidence="10">
    <location>
        <begin position="306"/>
        <end position="350"/>
    </location>
</feature>
<dbReference type="GO" id="GO:0005524">
    <property type="term" value="F:ATP binding"/>
    <property type="evidence" value="ECO:0007669"/>
    <property type="project" value="UniProtKB-KW"/>
</dbReference>
<dbReference type="Gene3D" id="3.40.50.300">
    <property type="entry name" value="P-loop containing nucleotide triphosphate hydrolases"/>
    <property type="match status" value="1"/>
</dbReference>
<evidence type="ECO:0000256" key="1">
    <source>
        <dbReference type="ARBA" id="ARBA00012513"/>
    </source>
</evidence>
<dbReference type="PANTHER" id="PTHR47508">
    <property type="entry name" value="SAM DOMAIN-CONTAINING PROTEIN-RELATED"/>
    <property type="match status" value="1"/>
</dbReference>
<dbReference type="PROSITE" id="PS51424">
    <property type="entry name" value="ROC"/>
    <property type="match status" value="1"/>
</dbReference>
<accession>A0A8B7YRZ0</accession>
<dbReference type="Gene3D" id="3.30.70.1390">
    <property type="entry name" value="ROC domain from the Parkinson's disease-associated leucine-rich repeat kinase 2"/>
    <property type="match status" value="1"/>
</dbReference>
<evidence type="ECO:0000313" key="14">
    <source>
        <dbReference type="RefSeq" id="XP_022096048.1"/>
    </source>
</evidence>
<evidence type="ECO:0000256" key="5">
    <source>
        <dbReference type="ARBA" id="ARBA00022777"/>
    </source>
</evidence>
<reference evidence="14" key="1">
    <citation type="submission" date="2025-08" db="UniProtKB">
        <authorList>
            <consortium name="RefSeq"/>
        </authorList>
    </citation>
    <scope>IDENTIFICATION</scope>
</reference>
<evidence type="ECO:0000256" key="4">
    <source>
        <dbReference type="ARBA" id="ARBA00022741"/>
    </source>
</evidence>
<dbReference type="Gene3D" id="1.10.10.10">
    <property type="entry name" value="Winged helix-like DNA-binding domain superfamily/Winged helix DNA-binding domain"/>
    <property type="match status" value="1"/>
</dbReference>
<proteinExistence type="predicted"/>
<evidence type="ECO:0000256" key="2">
    <source>
        <dbReference type="ARBA" id="ARBA00022679"/>
    </source>
</evidence>
<dbReference type="Pfam" id="PF08477">
    <property type="entry name" value="Roc"/>
    <property type="match status" value="1"/>
</dbReference>
<dbReference type="Pfam" id="PF00531">
    <property type="entry name" value="Death"/>
    <property type="match status" value="1"/>
</dbReference>
<protein>
    <recommendedName>
        <fullName evidence="1">non-specific serine/threonine protein kinase</fullName>
        <ecNumber evidence="1">2.7.11.1</ecNumber>
    </recommendedName>
</protein>
<dbReference type="SUPFAM" id="SSF47986">
    <property type="entry name" value="DEATH domain"/>
    <property type="match status" value="1"/>
</dbReference>
<keyword evidence="7" id="KW-0342">GTP-binding</keyword>
<dbReference type="RefSeq" id="XP_022096048.1">
    <property type="nucleotide sequence ID" value="XM_022240356.1"/>
</dbReference>
<keyword evidence="3" id="KW-0677">Repeat</keyword>
<sequence>MDQCTFEFLEFMDSLTTRLFDSIKNILSDQDIPIIKETIFKSNIHGVFNACDALLITEDELNAVTTVKSFLQLLHPFNRTLKGIPQISFFTALHWIAQVLSRYDLLPVIRSASLEFQGYWTLMNQQLQESALPFEISEPKAKEAFKKALEDGSKEVHRTRLMIVGQERVGKTSLMKNLTHQSFNRNELSTEGITSSLVCNIDIKHATCTSWRLHQEGGVSHDPTSFKEEYEQCMASEVDFNIQQGIIEDFAAFYEQLMWNSIDFVQPGKESSEEQATIEEESSEEQTTIEEESSEEQTTIEEESSEEQKTREKNSSKEQKTMEKESSEEQAIMEKDLTEKHTPVPAEADKIKVKKLRQRQASGGAEEPIVLSIWDFAGQDLYYTTHQTFLSSRAIYVIVFNLCHDLDKPVPHPDCSTNPQAQSAWTMTPLQYLDFWMQSVYTYTKENASPHHVRLDQKSPPIFLVGTHRNSVGGEDISDQERKLLINDKFTRIRQELCNKPYWRFMVNSFYAIENSLPYSRKISHLRDHIESVARKEPYMGEEIPLRWLLFDRNKMTKVAKNIKRGTETPVLTLKQIKDAFGIEDETELLTMLKFYHDLGHIIYFGGDGDQKSQALKDVVILDPQWLIDVFKKVITVTPPQRQMTDHVKSWNRLKEDGILEDILIDYMWQDLLPKKQALLDIMDKFDLLCERIEEGKKTHQAISYYVPSMLQRRTSVSQLEDSEHASVFFVDFQGFLPDGLFHRLVVRALRWSQNRGGTNPVLHYDRGSFYVDDQHEFTLQMDRQNNLSFIKVNVTRAPVIHTKRSKQPKINVKKAPSPDVTKEVHDFVEENLQNLKDMWIKRINYSLSVECPCRRSSLHLLSLDKCLEKAEVPCRIEKLPQRLIKTDQFQAMFNQESSEEEPITLEERLEPLSNIHLEEIVADLGPEWKRLATNLGFKEQAIYRFEADTKCVHDAIFCMLVSWTKKFKKSVKEKQEDLAKALRKIDKLELADKVLKYPSSP</sequence>
<evidence type="ECO:0000256" key="3">
    <source>
        <dbReference type="ARBA" id="ARBA00022737"/>
    </source>
</evidence>
<dbReference type="GeneID" id="110982143"/>
<evidence type="ECO:0000256" key="7">
    <source>
        <dbReference type="ARBA" id="ARBA00023134"/>
    </source>
</evidence>
<dbReference type="InterPro" id="IPR011029">
    <property type="entry name" value="DEATH-like_dom_sf"/>
</dbReference>
<dbReference type="PANTHER" id="PTHR47508:SF4">
    <property type="match status" value="1"/>
</dbReference>
<dbReference type="GO" id="GO:0007165">
    <property type="term" value="P:signal transduction"/>
    <property type="evidence" value="ECO:0007669"/>
    <property type="project" value="InterPro"/>
</dbReference>
<dbReference type="CDD" id="cd01670">
    <property type="entry name" value="Death"/>
    <property type="match status" value="1"/>
</dbReference>
<evidence type="ECO:0000256" key="6">
    <source>
        <dbReference type="ARBA" id="ARBA00022840"/>
    </source>
</evidence>
<keyword evidence="13" id="KW-1185">Reference proteome</keyword>
<feature type="domain" description="Death" evidence="11">
    <location>
        <begin position="925"/>
        <end position="999"/>
    </location>
</feature>
<evidence type="ECO:0000256" key="8">
    <source>
        <dbReference type="ARBA" id="ARBA00047899"/>
    </source>
</evidence>
<dbReference type="InterPro" id="IPR027417">
    <property type="entry name" value="P-loop_NTPase"/>
</dbReference>
<dbReference type="InterPro" id="IPR057263">
    <property type="entry name" value="COR-B"/>
</dbReference>
<dbReference type="InterPro" id="IPR020859">
    <property type="entry name" value="ROC"/>
</dbReference>
<dbReference type="PROSITE" id="PS50017">
    <property type="entry name" value="DEATH_DOMAIN"/>
    <property type="match status" value="1"/>
</dbReference>
<organism evidence="13 14">
    <name type="scientific">Acanthaster planci</name>
    <name type="common">Crown-of-thorns starfish</name>
    <dbReference type="NCBI Taxonomy" id="133434"/>
    <lineage>
        <taxon>Eukaryota</taxon>
        <taxon>Metazoa</taxon>
        <taxon>Echinodermata</taxon>
        <taxon>Eleutherozoa</taxon>
        <taxon>Asterozoa</taxon>
        <taxon>Asteroidea</taxon>
        <taxon>Valvatacea</taxon>
        <taxon>Valvatida</taxon>
        <taxon>Acanthasteridae</taxon>
        <taxon>Acanthaster</taxon>
    </lineage>
</organism>
<evidence type="ECO:0000256" key="10">
    <source>
        <dbReference type="SAM" id="MobiDB-lite"/>
    </source>
</evidence>
<evidence type="ECO:0000259" key="11">
    <source>
        <dbReference type="PROSITE" id="PS50017"/>
    </source>
</evidence>
<dbReference type="Gene3D" id="1.10.533.10">
    <property type="entry name" value="Death Domain, Fas"/>
    <property type="match status" value="1"/>
</dbReference>
<dbReference type="GO" id="GO:0016301">
    <property type="term" value="F:kinase activity"/>
    <property type="evidence" value="ECO:0007669"/>
    <property type="project" value="UniProtKB-KW"/>
</dbReference>
<name>A0A8B7YRZ0_ACAPL</name>
<dbReference type="KEGG" id="aplc:110982143"/>
<keyword evidence="2" id="KW-0808">Transferase</keyword>
<dbReference type="AlphaFoldDB" id="A0A8B7YRZ0"/>
<feature type="domain" description="Roc" evidence="12">
    <location>
        <begin position="152"/>
        <end position="537"/>
    </location>
</feature>
<dbReference type="InterPro" id="IPR032171">
    <property type="entry name" value="COR-A"/>
</dbReference>
<comment type="catalytic activity">
    <reaction evidence="9">
        <text>L-seryl-[protein] + ATP = O-phospho-L-seryl-[protein] + ADP + H(+)</text>
        <dbReference type="Rhea" id="RHEA:17989"/>
        <dbReference type="Rhea" id="RHEA-COMP:9863"/>
        <dbReference type="Rhea" id="RHEA-COMP:11604"/>
        <dbReference type="ChEBI" id="CHEBI:15378"/>
        <dbReference type="ChEBI" id="CHEBI:29999"/>
        <dbReference type="ChEBI" id="CHEBI:30616"/>
        <dbReference type="ChEBI" id="CHEBI:83421"/>
        <dbReference type="ChEBI" id="CHEBI:456216"/>
        <dbReference type="EC" id="2.7.11.1"/>
    </reaction>
</comment>
<keyword evidence="5" id="KW-0418">Kinase</keyword>
<gene>
    <name evidence="14" type="primary">LOC110982143</name>
</gene>
<evidence type="ECO:0000259" key="12">
    <source>
        <dbReference type="PROSITE" id="PS51424"/>
    </source>
</evidence>
<dbReference type="Pfam" id="PF25497">
    <property type="entry name" value="COR-B"/>
    <property type="match status" value="1"/>
</dbReference>
<feature type="region of interest" description="Disordered" evidence="10">
    <location>
        <begin position="268"/>
        <end position="350"/>
    </location>
</feature>
<dbReference type="SUPFAM" id="SSF52540">
    <property type="entry name" value="P-loop containing nucleoside triphosphate hydrolases"/>
    <property type="match status" value="1"/>
</dbReference>
<feature type="compositionally biased region" description="Acidic residues" evidence="10">
    <location>
        <begin position="276"/>
        <end position="305"/>
    </location>
</feature>
<dbReference type="Pfam" id="PF16095">
    <property type="entry name" value="COR-A"/>
    <property type="match status" value="1"/>
</dbReference>
<dbReference type="InterPro" id="IPR036388">
    <property type="entry name" value="WH-like_DNA-bd_sf"/>
</dbReference>
<dbReference type="EC" id="2.7.11.1" evidence="1"/>
<dbReference type="OrthoDB" id="5962960at2759"/>
<comment type="catalytic activity">
    <reaction evidence="8">
        <text>L-threonyl-[protein] + ATP = O-phospho-L-threonyl-[protein] + ADP + H(+)</text>
        <dbReference type="Rhea" id="RHEA:46608"/>
        <dbReference type="Rhea" id="RHEA-COMP:11060"/>
        <dbReference type="Rhea" id="RHEA-COMP:11605"/>
        <dbReference type="ChEBI" id="CHEBI:15378"/>
        <dbReference type="ChEBI" id="CHEBI:30013"/>
        <dbReference type="ChEBI" id="CHEBI:30616"/>
        <dbReference type="ChEBI" id="CHEBI:61977"/>
        <dbReference type="ChEBI" id="CHEBI:456216"/>
        <dbReference type="EC" id="2.7.11.1"/>
    </reaction>
</comment>
<evidence type="ECO:0000313" key="13">
    <source>
        <dbReference type="Proteomes" id="UP000694845"/>
    </source>
</evidence>